<dbReference type="PANTHER" id="PTHR30502:SF0">
    <property type="entry name" value="PHOSPHOENOLPYRUVATE CARBOXYLASE FAMILY PROTEIN"/>
    <property type="match status" value="1"/>
</dbReference>
<organism evidence="5 6">
    <name type="scientific">Burkholderia stabilis</name>
    <dbReference type="NCBI Taxonomy" id="95485"/>
    <lineage>
        <taxon>Bacteria</taxon>
        <taxon>Pseudomonadati</taxon>
        <taxon>Pseudomonadota</taxon>
        <taxon>Betaproteobacteria</taxon>
        <taxon>Burkholderiales</taxon>
        <taxon>Burkholderiaceae</taxon>
        <taxon>Burkholderia</taxon>
        <taxon>Burkholderia cepacia complex</taxon>
    </lineage>
</organism>
<dbReference type="InterPro" id="IPR040442">
    <property type="entry name" value="Pyrv_kinase-like_dom_sf"/>
</dbReference>
<keyword evidence="2" id="KW-0479">Metal-binding</keyword>
<dbReference type="InterPro" id="IPR005000">
    <property type="entry name" value="Aldolase/citrate-lyase_domain"/>
</dbReference>
<evidence type="ECO:0000259" key="4">
    <source>
        <dbReference type="Pfam" id="PF03328"/>
    </source>
</evidence>
<dbReference type="AlphaFoldDB" id="A0A1Y1BSM8"/>
<evidence type="ECO:0000256" key="2">
    <source>
        <dbReference type="ARBA" id="ARBA00022723"/>
    </source>
</evidence>
<dbReference type="GO" id="GO:0016832">
    <property type="term" value="F:aldehyde-lyase activity"/>
    <property type="evidence" value="ECO:0007669"/>
    <property type="project" value="TreeGrafter"/>
</dbReference>
<dbReference type="Gene3D" id="3.20.20.60">
    <property type="entry name" value="Phosphoenolpyruvate-binding domains"/>
    <property type="match status" value="1"/>
</dbReference>
<accession>A0A1Y1BSM8</accession>
<dbReference type="InterPro" id="IPR050251">
    <property type="entry name" value="HpcH-HpaI_aldolase"/>
</dbReference>
<dbReference type="Pfam" id="PF03328">
    <property type="entry name" value="HpcH_HpaI"/>
    <property type="match status" value="1"/>
</dbReference>
<dbReference type="Proteomes" id="UP000218432">
    <property type="component" value="Chromosome 2"/>
</dbReference>
<dbReference type="GO" id="GO:0046872">
    <property type="term" value="F:metal ion binding"/>
    <property type="evidence" value="ECO:0007669"/>
    <property type="project" value="UniProtKB-KW"/>
</dbReference>
<dbReference type="SUPFAM" id="SSF51621">
    <property type="entry name" value="Phosphoenolpyruvate/pyruvate domain"/>
    <property type="match status" value="1"/>
</dbReference>
<name>A0A1Y1BSM8_9BURK</name>
<dbReference type="GO" id="GO:0005737">
    <property type="term" value="C:cytoplasm"/>
    <property type="evidence" value="ECO:0007669"/>
    <property type="project" value="TreeGrafter"/>
</dbReference>
<evidence type="ECO:0000313" key="5">
    <source>
        <dbReference type="EMBL" id="BAX61328.1"/>
    </source>
</evidence>
<protein>
    <submittedName>
        <fullName evidence="5">HpcH/HpaI aldolase</fullName>
    </submittedName>
</protein>
<reference evidence="5 6" key="1">
    <citation type="journal article" date="2017" name="Genome Announc.">
        <title>Complete Genome Sequence of Burkholderia stabilis FERMP-21014.</title>
        <authorList>
            <person name="Konishi K."/>
            <person name="Kumagai T."/>
            <person name="Sakasegawa S."/>
            <person name="Tamura T."/>
        </authorList>
    </citation>
    <scope>NUCLEOTIDE SEQUENCE [LARGE SCALE GENOMIC DNA]</scope>
    <source>
        <strain evidence="5 6">FERMP-21014</strain>
    </source>
</reference>
<feature type="domain" description="HpcH/HpaI aldolase/citrate lyase" evidence="4">
    <location>
        <begin position="20"/>
        <end position="238"/>
    </location>
</feature>
<dbReference type="InterPro" id="IPR015813">
    <property type="entry name" value="Pyrv/PenolPyrv_kinase-like_dom"/>
</dbReference>
<proteinExistence type="inferred from homology"/>
<dbReference type="RefSeq" id="WP_096473877.1">
    <property type="nucleotide sequence ID" value="NZ_AP018112.1"/>
</dbReference>
<dbReference type="PANTHER" id="PTHR30502">
    <property type="entry name" value="2-KETO-3-DEOXY-L-RHAMNONATE ALDOLASE"/>
    <property type="match status" value="1"/>
</dbReference>
<dbReference type="EMBL" id="AP018112">
    <property type="protein sequence ID" value="BAX61328.1"/>
    <property type="molecule type" value="Genomic_DNA"/>
</dbReference>
<gene>
    <name evidence="5" type="ORF">BSFP_041950</name>
</gene>
<evidence type="ECO:0000256" key="1">
    <source>
        <dbReference type="ARBA" id="ARBA00005568"/>
    </source>
</evidence>
<keyword evidence="3" id="KW-0456">Lyase</keyword>
<sequence>MRENRIRQIWRQGGAVVNGWLAIPSAFSAEAMAHQGWDALTVDLQHGVIDYQTAVAMFAAISTTDTVPMARVPWNDPGILMKVLDAGAYGVICPMVNTADEARRLVAATRYPPLGQRSLGPIRAQFYAGADYPAHANDTVVVLAQIETAEALGNLDAILAVDGLDGVYVGPADLSLSLGCRPTFDDVDPPVVEAIARIRTAAHAAGKAVCIHNGSADFATQRIRQGFDLVTISSDVRLIAAGAQAIVRDVHQRDRPPAGHDTAQTY</sequence>
<comment type="similarity">
    <text evidence="1">Belongs to the HpcH/HpaI aldolase family.</text>
</comment>
<evidence type="ECO:0000256" key="3">
    <source>
        <dbReference type="ARBA" id="ARBA00023239"/>
    </source>
</evidence>
<evidence type="ECO:0000313" key="6">
    <source>
        <dbReference type="Proteomes" id="UP000218432"/>
    </source>
</evidence>